<feature type="compositionally biased region" description="Pro residues" evidence="2">
    <location>
        <begin position="38"/>
        <end position="48"/>
    </location>
</feature>
<feature type="domain" description="RING-type" evidence="3">
    <location>
        <begin position="68"/>
        <end position="116"/>
    </location>
</feature>
<evidence type="ECO:0000259" key="4">
    <source>
        <dbReference type="PROSITE" id="PS50878"/>
    </source>
</evidence>
<evidence type="ECO:0000256" key="2">
    <source>
        <dbReference type="SAM" id="MobiDB-lite"/>
    </source>
</evidence>
<organism evidence="5 6">
    <name type="scientific">Symbiodinium microadriaticum</name>
    <name type="common">Dinoflagellate</name>
    <name type="synonym">Zooxanthella microadriatica</name>
    <dbReference type="NCBI Taxonomy" id="2951"/>
    <lineage>
        <taxon>Eukaryota</taxon>
        <taxon>Sar</taxon>
        <taxon>Alveolata</taxon>
        <taxon>Dinophyceae</taxon>
        <taxon>Suessiales</taxon>
        <taxon>Symbiodiniaceae</taxon>
        <taxon>Symbiodinium</taxon>
    </lineage>
</organism>
<dbReference type="PANTHER" id="PTHR24216:SF65">
    <property type="entry name" value="PAXILLIN-LIKE PROTEIN 1"/>
    <property type="match status" value="1"/>
</dbReference>
<dbReference type="OrthoDB" id="446848at2759"/>
<dbReference type="Gene3D" id="3.30.40.10">
    <property type="entry name" value="Zinc/RING finger domain, C3HC4 (zinc finger)"/>
    <property type="match status" value="1"/>
</dbReference>
<reference evidence="5 6" key="1">
    <citation type="submission" date="2016-02" db="EMBL/GenBank/DDBJ databases">
        <title>Genome analysis of coral dinoflagellate symbionts highlights evolutionary adaptations to a symbiotic lifestyle.</title>
        <authorList>
            <person name="Aranda M."/>
            <person name="Li Y."/>
            <person name="Liew Y.J."/>
            <person name="Baumgarten S."/>
            <person name="Simakov O."/>
            <person name="Wilson M."/>
            <person name="Piel J."/>
            <person name="Ashoor H."/>
            <person name="Bougouffa S."/>
            <person name="Bajic V.B."/>
            <person name="Ryu T."/>
            <person name="Ravasi T."/>
            <person name="Bayer T."/>
            <person name="Micklem G."/>
            <person name="Kim H."/>
            <person name="Bhak J."/>
            <person name="Lajeunesse T.C."/>
            <person name="Voolstra C.R."/>
        </authorList>
    </citation>
    <scope>NUCLEOTIDE SEQUENCE [LARGE SCALE GENOMIC DNA]</scope>
    <source>
        <strain evidence="5 6">CCMP2467</strain>
    </source>
</reference>
<evidence type="ECO:0000256" key="1">
    <source>
        <dbReference type="PROSITE-ProRule" id="PRU00175"/>
    </source>
</evidence>
<evidence type="ECO:0000313" key="6">
    <source>
        <dbReference type="Proteomes" id="UP000186817"/>
    </source>
</evidence>
<dbReference type="PROSITE" id="PS50878">
    <property type="entry name" value="RT_POL"/>
    <property type="match status" value="1"/>
</dbReference>
<evidence type="ECO:0000259" key="3">
    <source>
        <dbReference type="PROSITE" id="PS50089"/>
    </source>
</evidence>
<keyword evidence="1" id="KW-0863">Zinc-finger</keyword>
<protein>
    <submittedName>
        <fullName evidence="5">132 kDa protein</fullName>
    </submittedName>
</protein>
<feature type="domain" description="Reverse transcriptase" evidence="4">
    <location>
        <begin position="786"/>
        <end position="1035"/>
    </location>
</feature>
<dbReference type="SUPFAM" id="SSF56672">
    <property type="entry name" value="DNA/RNA polymerases"/>
    <property type="match status" value="1"/>
</dbReference>
<dbReference type="PROSITE" id="PS50089">
    <property type="entry name" value="ZF_RING_2"/>
    <property type="match status" value="1"/>
</dbReference>
<dbReference type="InterPro" id="IPR001841">
    <property type="entry name" value="Znf_RING"/>
</dbReference>
<comment type="caution">
    <text evidence="5">The sequence shown here is derived from an EMBL/GenBank/DDBJ whole genome shotgun (WGS) entry which is preliminary data.</text>
</comment>
<feature type="compositionally biased region" description="Low complexity" evidence="2">
    <location>
        <begin position="295"/>
        <end position="307"/>
    </location>
</feature>
<name>A0A1Q9CP87_SYMMI</name>
<feature type="region of interest" description="Disordered" evidence="2">
    <location>
        <begin position="33"/>
        <end position="56"/>
    </location>
</feature>
<keyword evidence="1" id="KW-0479">Metal-binding</keyword>
<keyword evidence="6" id="KW-1185">Reference proteome</keyword>
<dbReference type="PANTHER" id="PTHR24216">
    <property type="entry name" value="PAXILLIN-RELATED"/>
    <property type="match status" value="1"/>
</dbReference>
<gene>
    <name evidence="5" type="ORF">AK812_SmicGene34355</name>
</gene>
<feature type="region of interest" description="Disordered" evidence="2">
    <location>
        <begin position="1"/>
        <end position="20"/>
    </location>
</feature>
<dbReference type="GO" id="GO:0008270">
    <property type="term" value="F:zinc ion binding"/>
    <property type="evidence" value="ECO:0007669"/>
    <property type="project" value="UniProtKB-KW"/>
</dbReference>
<feature type="region of interest" description="Disordered" evidence="2">
    <location>
        <begin position="700"/>
        <end position="720"/>
    </location>
</feature>
<dbReference type="EMBL" id="LSRX01001021">
    <property type="protein sequence ID" value="OLP84742.1"/>
    <property type="molecule type" value="Genomic_DNA"/>
</dbReference>
<evidence type="ECO:0000313" key="5">
    <source>
        <dbReference type="EMBL" id="OLP84742.1"/>
    </source>
</evidence>
<feature type="compositionally biased region" description="Polar residues" evidence="2">
    <location>
        <begin position="700"/>
        <end position="709"/>
    </location>
</feature>
<dbReference type="InterPro" id="IPR000477">
    <property type="entry name" value="RT_dom"/>
</dbReference>
<dbReference type="Proteomes" id="UP000186817">
    <property type="component" value="Unassembled WGS sequence"/>
</dbReference>
<dbReference type="InterPro" id="IPR013083">
    <property type="entry name" value="Znf_RING/FYVE/PHD"/>
</dbReference>
<proteinExistence type="predicted"/>
<dbReference type="Pfam" id="PF00078">
    <property type="entry name" value="RVT_1"/>
    <property type="match status" value="1"/>
</dbReference>
<accession>A0A1Q9CP87</accession>
<dbReference type="SUPFAM" id="SSF57850">
    <property type="entry name" value="RING/U-box"/>
    <property type="match status" value="1"/>
</dbReference>
<sequence>MTETPPDYSPGETTPVAPALGPHAALANVVSVPASPDVTPPAAAPSTPPWLLSSDAPSPPACPSTDACPVCLCEFPSHAHGPEMPFSWPRCGHALHLGCVAHLVANVRDLRCPTCRAPWPPQAADAFTHACRAHGVPAPQPAPDHDTTSRQYHEAVAPRPPPHILPFCCPRLFLADSAHAALDAAWQELPDRHMHWAPVHLRQAGRWAPEWVCLRCNATVDEHHPLLQDVPAPPVCSAHGPCRLALDLRESSRGWVCCRGSPPEVLPCPGQRIPTAEVPDAAAHSPSPAPPAPPTQAGSTAAPAAAAWCNQGPPDAPPHGRTHSWLFVPLLHAAVGRLHPAALAAWEAHALYAPLWQRGLTTLRHAAPVEPAALVHALHTLQQLATEEGRALPVPEAQLLLTLAAEANTLPANTLVHLLWVWQLVTMPDGYIPATVQEALLHVFMGERAASALLRDVAALPRSGLPPVADDPPPQPYGGGQTALHGHPRAANAEPHLGPPSVSPSSSTSDSSSSSSSTPGEADHQPRPDVPSHGSDPGADARLRYRASLANLDPFVAEDILAQPCRLFRVPPQFCKGVLRGSLRLALDLIRSCARAPAGPDLVRAWKLWFFLPRMLLHRPAGGARIPKAVLLARFQAFSRGDWASLLQDAISQPWPEAAAGHRVATSGDARARRAVHLAHLGELSAARQALTADPLAPSTDATFEQLSDPSRRPPEPYGPLATDLLDWEPPSPVALDSRALLSNLRRARKGAAPGPSGFTAEIARVVLDDEESSQAFVDVATLLAQAQIPPAILPAFGLGRVVALTKPSGGTRGLVVGDFFRRIVARTLAQQFAGAVEEACPHQYALGNRAGLDALVHAVQARCAHDPNLTVVSLDASAAYDGISRQSILQELRSLPAAAALLPFARLWLGRPSSFVWQQGATTRHLRQAEGVEQGDPLSPALFCLGLQPALTDLQRELREDLGERVLAYLDDVTILAAPERVLHLVRRFEHHLARHTRLRLNVDKTAIWNGAGLTPDGLGELSSASRVWFGDPALEPSSRGILLLGTPFGEPQFVAKHLQTLSDRHETLLSSLPGLGDTQVSWLLLLYTAAPRAQFALRTLPPRLTRDFAHAHDARVLTVLSALLLAEGPSPLPPAAARVAQLALRHGGLGLRSAALHAPAAYWASWADAVAVLRVRDAPLVNSLVQALDTRSVLEWSPVQDLAQASDALAEAGFAVPRWADLPRHCPAPAPDDADPDDPDVPYRGWQRSASRVLDDRASAEHRRAVGPAELALLDSQSGPFAARLLTVRPVGPELALDSALFRVLLLRRLRLPLPLAPARCRCGRPLDAVGDHVAACPRSGVLRARGGPLERAAARVCREAGAAVATHVLVRDLNLQAHRHDERRIEVIANGLPLWGGSQLAVDTTLVSPLTSAGVPRRRRGSTAGAALAEARRAKERTYPEFADARRCRLVVLGLEVGGRWSAEAAAFIRLLARARARSAAVTQRAACVAAFVTRWSGLLSIAAARSFAASLLSLPISNTANLDGEAPLLSDVLADSSETPPFTSRMGCAATYRGWFRLAPPPLRLPVAPDRCCAHGRRFDSRDGVAIAVAERRKRAAYPELLREGPQQLCVVACGAGRRWSDVSLQASTLSFSCGA</sequence>
<keyword evidence="1" id="KW-0862">Zinc</keyword>
<feature type="compositionally biased region" description="Low complexity" evidence="2">
    <location>
        <begin position="503"/>
        <end position="519"/>
    </location>
</feature>
<dbReference type="InterPro" id="IPR043502">
    <property type="entry name" value="DNA/RNA_pol_sf"/>
</dbReference>
<feature type="region of interest" description="Disordered" evidence="2">
    <location>
        <begin position="269"/>
        <end position="315"/>
    </location>
</feature>
<feature type="region of interest" description="Disordered" evidence="2">
    <location>
        <begin position="464"/>
        <end position="540"/>
    </location>
</feature>